<keyword evidence="1" id="KW-0175">Coiled coil</keyword>
<evidence type="ECO:0000256" key="2">
    <source>
        <dbReference type="SAM" id="MobiDB-lite"/>
    </source>
</evidence>
<feature type="transmembrane region" description="Helical" evidence="3">
    <location>
        <begin position="7"/>
        <end position="25"/>
    </location>
</feature>
<organism evidence="4">
    <name type="scientific">viral metagenome</name>
    <dbReference type="NCBI Taxonomy" id="1070528"/>
    <lineage>
        <taxon>unclassified sequences</taxon>
        <taxon>metagenomes</taxon>
        <taxon>organismal metagenomes</taxon>
    </lineage>
</organism>
<accession>A0A6C0KWJ3</accession>
<keyword evidence="3" id="KW-0812">Transmembrane</keyword>
<protein>
    <submittedName>
        <fullName evidence="4">Uncharacterized protein</fullName>
    </submittedName>
</protein>
<name>A0A6C0KWJ3_9ZZZZ</name>
<evidence type="ECO:0000256" key="3">
    <source>
        <dbReference type="SAM" id="Phobius"/>
    </source>
</evidence>
<feature type="transmembrane region" description="Helical" evidence="3">
    <location>
        <begin position="66"/>
        <end position="87"/>
    </location>
</feature>
<feature type="region of interest" description="Disordered" evidence="2">
    <location>
        <begin position="532"/>
        <end position="589"/>
    </location>
</feature>
<keyword evidence="3" id="KW-0472">Membrane</keyword>
<feature type="compositionally biased region" description="Low complexity" evidence="2">
    <location>
        <begin position="532"/>
        <end position="587"/>
    </location>
</feature>
<sequence>MEIEKNNIYWFFVLFGILLVIIIYYRGTYVPTTGVEYFTTAGAAAAGAGAAAAGGAGAAGAGAAGAGAAAGAAAAATMVTNSLVYYFQLFNLATNTTFGNNPGSVTGASLWLNTTPSLTPDTVSGNTLSVVPFASSIVTNPQGFSPGLPTIGLPIQSSFSSKALLGPTSTSDVLGSFSIVFYAKFNSLTFTNTNPLPLYEAFAETPNAVKLLISPKSGDTNNVYVQLLLGNFQTAYNWLISIDTLKAGGNPTLYALTFDNSTPATPNAIFYIGTTANTIPSMTPINSSVLLGYSPIRINTSGNLDMNLFAIAYYTSSLAPSDIANLSTYFLQQYTGVIAATAAAALTAQQNAALASTVDANALALANLQNQINQCEANLSLIKVTNNKPLLPPDSSGWHVNNPKGNNPVSPQDMEKCDVLKIKKAMNSISHAQPSINAGLLSNVAANNNGIGTILDPTKGQFPTPQDYAQYSAQNKNSRALSIAQSTTQTLLANQSAQAAQNAQLQAEIAALQQQQNAANNNSPSFQQTYQQLAQQAYQNPGSSTTTSILTPTNSTTVTTSSTGSGSGSSSSSPSSPSTTIISPDSTVNIDNSAAQPQVAGNSFISSFYTALGF</sequence>
<dbReference type="AlphaFoldDB" id="A0A6C0KWJ3"/>
<feature type="transmembrane region" description="Helical" evidence="3">
    <location>
        <begin position="37"/>
        <end position="59"/>
    </location>
</feature>
<feature type="coiled-coil region" evidence="1">
    <location>
        <begin position="495"/>
        <end position="522"/>
    </location>
</feature>
<evidence type="ECO:0000256" key="1">
    <source>
        <dbReference type="SAM" id="Coils"/>
    </source>
</evidence>
<reference evidence="4" key="1">
    <citation type="journal article" date="2020" name="Nature">
        <title>Giant virus diversity and host interactions through global metagenomics.</title>
        <authorList>
            <person name="Schulz F."/>
            <person name="Roux S."/>
            <person name="Paez-Espino D."/>
            <person name="Jungbluth S."/>
            <person name="Walsh D.A."/>
            <person name="Denef V.J."/>
            <person name="McMahon K.D."/>
            <person name="Konstantinidis K.T."/>
            <person name="Eloe-Fadrosh E.A."/>
            <person name="Kyrpides N.C."/>
            <person name="Woyke T."/>
        </authorList>
    </citation>
    <scope>NUCLEOTIDE SEQUENCE</scope>
    <source>
        <strain evidence="4">GVMAG-S-3300013094-100</strain>
    </source>
</reference>
<dbReference type="EMBL" id="MN740977">
    <property type="protein sequence ID" value="QHU21047.1"/>
    <property type="molecule type" value="Genomic_DNA"/>
</dbReference>
<feature type="region of interest" description="Disordered" evidence="2">
    <location>
        <begin position="393"/>
        <end position="412"/>
    </location>
</feature>
<feature type="coiled-coil region" evidence="1">
    <location>
        <begin position="358"/>
        <end position="385"/>
    </location>
</feature>
<keyword evidence="3" id="KW-1133">Transmembrane helix</keyword>
<evidence type="ECO:0000313" key="4">
    <source>
        <dbReference type="EMBL" id="QHU21047.1"/>
    </source>
</evidence>
<proteinExistence type="predicted"/>